<dbReference type="InParanoid" id="A0A5E4FH59"/>
<proteinExistence type="predicted"/>
<organism evidence="1 2">
    <name type="scientific">Prunus dulcis</name>
    <name type="common">Almond</name>
    <name type="synonym">Amygdalus dulcis</name>
    <dbReference type="NCBI Taxonomy" id="3755"/>
    <lineage>
        <taxon>Eukaryota</taxon>
        <taxon>Viridiplantae</taxon>
        <taxon>Streptophyta</taxon>
        <taxon>Embryophyta</taxon>
        <taxon>Tracheophyta</taxon>
        <taxon>Spermatophyta</taxon>
        <taxon>Magnoliopsida</taxon>
        <taxon>eudicotyledons</taxon>
        <taxon>Gunneridae</taxon>
        <taxon>Pentapetalae</taxon>
        <taxon>rosids</taxon>
        <taxon>fabids</taxon>
        <taxon>Rosales</taxon>
        <taxon>Rosaceae</taxon>
        <taxon>Amygdaloideae</taxon>
        <taxon>Amygdaleae</taxon>
        <taxon>Prunus</taxon>
    </lineage>
</organism>
<evidence type="ECO:0000313" key="2">
    <source>
        <dbReference type="Proteomes" id="UP000327085"/>
    </source>
</evidence>
<sequence>MGAWGYGEEKKNVWGSGSISLSSPGSNDDQVAMICDHRSKIKRSICNGILKLLDWQLINLNVLFSSKDEDSQLKAIDFGLSYFVKLGWSSKVNEGQQSWSPAEDGRLALAASGGGQQWSTMVAKGGLDMDMWHSTTFGLWPYAN</sequence>
<protein>
    <submittedName>
        <fullName evidence="1">Uncharacterized protein</fullName>
    </submittedName>
</protein>
<dbReference type="AlphaFoldDB" id="A0A5E4FH59"/>
<reference evidence="2" key="1">
    <citation type="journal article" date="2020" name="Plant J.">
        <title>Transposons played a major role in the diversification between the closely related almond and peach genomes: results from the almond genome sequence.</title>
        <authorList>
            <person name="Alioto T."/>
            <person name="Alexiou K.G."/>
            <person name="Bardil A."/>
            <person name="Barteri F."/>
            <person name="Castanera R."/>
            <person name="Cruz F."/>
            <person name="Dhingra A."/>
            <person name="Duval H."/>
            <person name="Fernandez I Marti A."/>
            <person name="Frias L."/>
            <person name="Galan B."/>
            <person name="Garcia J.L."/>
            <person name="Howad W."/>
            <person name="Gomez-Garrido J."/>
            <person name="Gut M."/>
            <person name="Julca I."/>
            <person name="Morata J."/>
            <person name="Puigdomenech P."/>
            <person name="Ribeca P."/>
            <person name="Rubio Cabetas M.J."/>
            <person name="Vlasova A."/>
            <person name="Wirthensohn M."/>
            <person name="Garcia-Mas J."/>
            <person name="Gabaldon T."/>
            <person name="Casacuberta J.M."/>
            <person name="Arus P."/>
        </authorList>
    </citation>
    <scope>NUCLEOTIDE SEQUENCE [LARGE SCALE GENOMIC DNA]</scope>
    <source>
        <strain evidence="2">cv. Texas</strain>
    </source>
</reference>
<gene>
    <name evidence="1" type="ORF">ALMOND_2B006236</name>
</gene>
<dbReference type="Gramene" id="VVA26509">
    <property type="protein sequence ID" value="VVA26509"/>
    <property type="gene ID" value="Prudul26B006236"/>
</dbReference>
<evidence type="ECO:0000313" key="1">
    <source>
        <dbReference type="EMBL" id="VVA26509.1"/>
    </source>
</evidence>
<dbReference type="EMBL" id="CABIKO010000108">
    <property type="protein sequence ID" value="VVA26509.1"/>
    <property type="molecule type" value="Genomic_DNA"/>
</dbReference>
<dbReference type="Proteomes" id="UP000327085">
    <property type="component" value="Chromosome 7"/>
</dbReference>
<name>A0A5E4FH59_PRUDU</name>
<accession>A0A5E4FH59</accession>